<evidence type="ECO:0000256" key="1">
    <source>
        <dbReference type="SAM" id="Phobius"/>
    </source>
</evidence>
<feature type="transmembrane region" description="Helical" evidence="1">
    <location>
        <begin position="98"/>
        <end position="119"/>
    </location>
</feature>
<protein>
    <submittedName>
        <fullName evidence="2">Uncharacterized protein</fullName>
    </submittedName>
</protein>
<evidence type="ECO:0000313" key="3">
    <source>
        <dbReference type="Proteomes" id="UP000027644"/>
    </source>
</evidence>
<evidence type="ECO:0000313" key="2">
    <source>
        <dbReference type="EMBL" id="KEQ00431.1"/>
    </source>
</evidence>
<comment type="caution">
    <text evidence="2">The sequence shown here is derived from an EMBL/GenBank/DDBJ whole genome shotgun (WGS) entry which is preliminary data.</text>
</comment>
<dbReference type="EMBL" id="AVQL01000451">
    <property type="protein sequence ID" value="KEQ00431.1"/>
    <property type="molecule type" value="Genomic_DNA"/>
</dbReference>
<feature type="transmembrane region" description="Helical" evidence="1">
    <location>
        <begin position="7"/>
        <end position="29"/>
    </location>
</feature>
<dbReference type="AlphaFoldDB" id="A0A074V5J1"/>
<keyword evidence="1" id="KW-0472">Membrane</keyword>
<keyword evidence="1" id="KW-0812">Transmembrane</keyword>
<keyword evidence="1" id="KW-1133">Transmembrane helix</keyword>
<feature type="transmembrane region" description="Helical" evidence="1">
    <location>
        <begin position="65"/>
        <end position="86"/>
    </location>
</feature>
<proteinExistence type="predicted"/>
<organism evidence="2 3">
    <name type="scientific">Snodgrassella alvi SCGC AB-598-J21</name>
    <dbReference type="NCBI Taxonomy" id="1385367"/>
    <lineage>
        <taxon>Bacteria</taxon>
        <taxon>Pseudomonadati</taxon>
        <taxon>Pseudomonadota</taxon>
        <taxon>Betaproteobacteria</taxon>
        <taxon>Neisseriales</taxon>
        <taxon>Neisseriaceae</taxon>
        <taxon>Snodgrassella</taxon>
    </lineage>
</organism>
<name>A0A074V5J1_9NEIS</name>
<sequence>MLNKPEEFIMAILAGIWVVITFIICRYLHLPTDTGLLVTTLTLIWALVFFLLWQRGRTCKIWPVFLGLLVMCWWRAICYSSTEIILNNDNSTSTLVHWYGSWTALIIYALIPVIAGYGFKWWQYKRRKPQVTA</sequence>
<reference evidence="2 3" key="1">
    <citation type="journal article" date="2014" name="PLoS Genet.">
        <title>Hidden diversity in honey bee gut symbionts detected by single-cell genomics.</title>
        <authorList>
            <person name="Engel P."/>
            <person name="Stepanauskas R."/>
            <person name="Moran N."/>
        </authorList>
    </citation>
    <scope>NUCLEOTIDE SEQUENCE [LARGE SCALE GENOMIC DNA]</scope>
    <source>
        <strain evidence="2 3">SCGC AB-598-J21</strain>
    </source>
</reference>
<feature type="transmembrane region" description="Helical" evidence="1">
    <location>
        <begin position="35"/>
        <end position="53"/>
    </location>
</feature>
<gene>
    <name evidence="2" type="ORF">SASC598J21_018320</name>
</gene>
<dbReference type="Proteomes" id="UP000027644">
    <property type="component" value="Unassembled WGS sequence"/>
</dbReference>
<accession>A0A074V5J1</accession>